<evidence type="ECO:0000313" key="6">
    <source>
        <dbReference type="Proteomes" id="UP000583929"/>
    </source>
</evidence>
<keyword evidence="1" id="KW-0175">Coiled coil</keyword>
<feature type="compositionally biased region" description="Basic and acidic residues" evidence="2">
    <location>
        <begin position="81"/>
        <end position="90"/>
    </location>
</feature>
<feature type="compositionally biased region" description="Basic and acidic residues" evidence="2">
    <location>
        <begin position="323"/>
        <end position="336"/>
    </location>
</feature>
<evidence type="ECO:0000313" key="3">
    <source>
        <dbReference type="EMBL" id="KAF4363062.1"/>
    </source>
</evidence>
<dbReference type="PANTHER" id="PTHR38378">
    <property type="entry name" value="MYOSIN HEAVY CHAIN-LIKE PROTEIN"/>
    <property type="match status" value="1"/>
</dbReference>
<sequence>MSGLRAFSSPDLPSSQNHAERSEDHSFEGISTSVKLLLKLVQDHNEAGGSKDDRKTQRVAGMMSILEDLKTRIQKSQSSGRKPELRRCNTDLKPSSNAPREKKPNEMLVCSSCSSSINDDKEKLKRQLSMSLAARKSLEIMCTSLGKEKEIMASELSRKVQEIAELEELISDLRAQNDMLLGKVKACAVEHKDIINNNKRLLLSGVGESSQGNNNAALQERNKTLSEQLLKSLDGYRSMKRKLKDCQEENGKMENVIERIGGEVKNGVERVKSLKEKIIIGNKKNNNNNNNNDESVDIIEDIKALEGMFEDLNLKISKHRYKKSESPKKNKSDTKKVSKCSATAAVLE</sequence>
<dbReference type="Proteomes" id="UP000583929">
    <property type="component" value="Unassembled WGS sequence"/>
</dbReference>
<protein>
    <submittedName>
        <fullName evidence="4">Uncharacterized protein</fullName>
    </submittedName>
</protein>
<feature type="region of interest" description="Disordered" evidence="2">
    <location>
        <begin position="318"/>
        <end position="348"/>
    </location>
</feature>
<feature type="compositionally biased region" description="Basic and acidic residues" evidence="2">
    <location>
        <begin position="18"/>
        <end position="27"/>
    </location>
</feature>
<dbReference type="EMBL" id="JAATIP010000178">
    <property type="protein sequence ID" value="KAF4363062.1"/>
    <property type="molecule type" value="Genomic_DNA"/>
</dbReference>
<proteinExistence type="predicted"/>
<organism evidence="4 6">
    <name type="scientific">Cannabis sativa</name>
    <name type="common">Hemp</name>
    <name type="synonym">Marijuana</name>
    <dbReference type="NCBI Taxonomy" id="3483"/>
    <lineage>
        <taxon>Eukaryota</taxon>
        <taxon>Viridiplantae</taxon>
        <taxon>Streptophyta</taxon>
        <taxon>Embryophyta</taxon>
        <taxon>Tracheophyta</taxon>
        <taxon>Spermatophyta</taxon>
        <taxon>Magnoliopsida</taxon>
        <taxon>eudicotyledons</taxon>
        <taxon>Gunneridae</taxon>
        <taxon>Pentapetalae</taxon>
        <taxon>rosids</taxon>
        <taxon>fabids</taxon>
        <taxon>Rosales</taxon>
        <taxon>Cannabaceae</taxon>
        <taxon>Cannabis</taxon>
    </lineage>
</organism>
<comment type="caution">
    <text evidence="4">The sequence shown here is derived from an EMBL/GenBank/DDBJ whole genome shotgun (WGS) entry which is preliminary data.</text>
</comment>
<evidence type="ECO:0000313" key="5">
    <source>
        <dbReference type="Proteomes" id="UP000525078"/>
    </source>
</evidence>
<reference evidence="5 6" key="1">
    <citation type="journal article" date="2020" name="bioRxiv">
        <title>Sequence and annotation of 42 cannabis genomes reveals extensive copy number variation in cannabinoid synthesis and pathogen resistance genes.</title>
        <authorList>
            <person name="Mckernan K.J."/>
            <person name="Helbert Y."/>
            <person name="Kane L.T."/>
            <person name="Ebling H."/>
            <person name="Zhang L."/>
            <person name="Liu B."/>
            <person name="Eaton Z."/>
            <person name="Mclaughlin S."/>
            <person name="Kingan S."/>
            <person name="Baybayan P."/>
            <person name="Concepcion G."/>
            <person name="Jordan M."/>
            <person name="Riva A."/>
            <person name="Barbazuk W."/>
            <person name="Harkins T."/>
        </authorList>
    </citation>
    <scope>NUCLEOTIDE SEQUENCE [LARGE SCALE GENOMIC DNA]</scope>
    <source>
        <strain evidence="5 6">cv. Jamaican Lion 4</strain>
        <strain evidence="4">Father</strain>
        <strain evidence="3">Mother</strain>
        <tissue evidence="4">Leaf</tissue>
    </source>
</reference>
<evidence type="ECO:0000256" key="2">
    <source>
        <dbReference type="SAM" id="MobiDB-lite"/>
    </source>
</evidence>
<feature type="coiled-coil region" evidence="1">
    <location>
        <begin position="149"/>
        <end position="183"/>
    </location>
</feature>
<dbReference type="EMBL" id="JAATIQ010000026">
    <property type="protein sequence ID" value="KAF4398481.1"/>
    <property type="molecule type" value="Genomic_DNA"/>
</dbReference>
<gene>
    <name evidence="3" type="ORF">F8388_013426</name>
    <name evidence="4" type="ORF">G4B88_025460</name>
</gene>
<feature type="region of interest" description="Disordered" evidence="2">
    <location>
        <begin position="1"/>
        <end position="28"/>
    </location>
</feature>
<accession>A0A7J6HUE6</accession>
<name>A0A7J6HUE6_CANSA</name>
<dbReference type="AlphaFoldDB" id="A0A7J6HUE6"/>
<dbReference type="Proteomes" id="UP000525078">
    <property type="component" value="Unassembled WGS sequence"/>
</dbReference>
<feature type="region of interest" description="Disordered" evidence="2">
    <location>
        <begin position="72"/>
        <end position="104"/>
    </location>
</feature>
<keyword evidence="6" id="KW-1185">Reference proteome</keyword>
<dbReference type="PANTHER" id="PTHR38378:SF3">
    <property type="entry name" value="MYOSIN HEAVY CHAIN-LIKE PROTEIN"/>
    <property type="match status" value="1"/>
</dbReference>
<evidence type="ECO:0000313" key="4">
    <source>
        <dbReference type="EMBL" id="KAF4398481.1"/>
    </source>
</evidence>
<evidence type="ECO:0000256" key="1">
    <source>
        <dbReference type="SAM" id="Coils"/>
    </source>
</evidence>